<proteinExistence type="inferred from homology"/>
<dbReference type="SUPFAM" id="SSF51069">
    <property type="entry name" value="Carbonic anhydrase"/>
    <property type="match status" value="1"/>
</dbReference>
<keyword evidence="2 5" id="KW-0689">Ribosomal protein</keyword>
<dbReference type="InterPro" id="IPR012678">
    <property type="entry name" value="Ribosomal_uL23/eL15/eS24_sf"/>
</dbReference>
<dbReference type="Gene3D" id="3.30.70.330">
    <property type="match status" value="1"/>
</dbReference>
<dbReference type="InParanoid" id="L9JHZ6"/>
<comment type="similarity">
    <text evidence="1">Belongs to the universal ribosomal protein uL23 family.</text>
</comment>
<dbReference type="SUPFAM" id="SSF54189">
    <property type="entry name" value="Ribosomal proteins S24e, L23 and L15e"/>
    <property type="match status" value="1"/>
</dbReference>
<accession>L9JHZ6</accession>
<sequence length="290" mass="32693">MWLVGWEEYKVVVRQSKVCTPYLSVHDPNSFVHSFSSSALLPLGFRLLQVIWKLSEFQEEDGSAQQPEGHSSSIFMQMAVAKFPDSEVHTSEALQPLYLHLQNLELDPQEAQKSFTDTETCPTVKNNRPYPSGQDALVEFGSFDPSCLMPTCPDYWTYSGSLTTPPLSESVTWIIKKQPVEVDHDQPKYPQKSALRRNQLDHYTIIRLSLTTEGAVKKTEDNNTLVIVFTCVHCGCQGQKHQIKQAVKKLYDMDVAKVNTLIRPDGEKKADMRPAPNYDALDVANKTGSI</sequence>
<evidence type="ECO:0000259" key="4">
    <source>
        <dbReference type="PROSITE" id="PS51144"/>
    </source>
</evidence>
<evidence type="ECO:0000313" key="5">
    <source>
        <dbReference type="EMBL" id="ELW48717.1"/>
    </source>
</evidence>
<dbReference type="AlphaFoldDB" id="L9JHZ6"/>
<gene>
    <name evidence="5" type="ORF">TREES_T100005611</name>
</gene>
<feature type="domain" description="Alpha-carbonic anhydrase" evidence="4">
    <location>
        <begin position="1"/>
        <end position="220"/>
    </location>
</feature>
<dbReference type="PROSITE" id="PS51144">
    <property type="entry name" value="ALPHA_CA_2"/>
    <property type="match status" value="1"/>
</dbReference>
<dbReference type="GO" id="GO:0003735">
    <property type="term" value="F:structural constituent of ribosome"/>
    <property type="evidence" value="ECO:0007669"/>
    <property type="project" value="InterPro"/>
</dbReference>
<dbReference type="Proteomes" id="UP000011518">
    <property type="component" value="Unassembled WGS sequence"/>
</dbReference>
<dbReference type="GO" id="GO:0044391">
    <property type="term" value="C:ribosomal subunit"/>
    <property type="evidence" value="ECO:0007669"/>
    <property type="project" value="UniProtKB-ARBA"/>
</dbReference>
<dbReference type="GO" id="GO:0006412">
    <property type="term" value="P:translation"/>
    <property type="evidence" value="ECO:0007669"/>
    <property type="project" value="InterPro"/>
</dbReference>
<organism evidence="5 6">
    <name type="scientific">Tupaia chinensis</name>
    <name type="common">Chinese tree shrew</name>
    <name type="synonym">Tupaia belangeri chinensis</name>
    <dbReference type="NCBI Taxonomy" id="246437"/>
    <lineage>
        <taxon>Eukaryota</taxon>
        <taxon>Metazoa</taxon>
        <taxon>Chordata</taxon>
        <taxon>Craniata</taxon>
        <taxon>Vertebrata</taxon>
        <taxon>Euteleostomi</taxon>
        <taxon>Mammalia</taxon>
        <taxon>Eutheria</taxon>
        <taxon>Euarchontoglires</taxon>
        <taxon>Scandentia</taxon>
        <taxon>Tupaiidae</taxon>
        <taxon>Tupaia</taxon>
    </lineage>
</organism>
<dbReference type="Gene3D" id="3.10.200.10">
    <property type="entry name" value="Alpha carbonic anhydrase"/>
    <property type="match status" value="1"/>
</dbReference>
<evidence type="ECO:0000313" key="6">
    <source>
        <dbReference type="Proteomes" id="UP000011518"/>
    </source>
</evidence>
<evidence type="ECO:0000256" key="1">
    <source>
        <dbReference type="ARBA" id="ARBA00006700"/>
    </source>
</evidence>
<dbReference type="SMART" id="SM01057">
    <property type="entry name" value="Carb_anhydrase"/>
    <property type="match status" value="1"/>
</dbReference>
<name>L9JHZ6_TUPCH</name>
<dbReference type="STRING" id="246437.L9JHZ6"/>
<dbReference type="PANTHER" id="PTHR11620">
    <property type="entry name" value="60S RIBOSOMAL PROTEIN L23A"/>
    <property type="match status" value="1"/>
</dbReference>
<evidence type="ECO:0000256" key="3">
    <source>
        <dbReference type="ARBA" id="ARBA00023274"/>
    </source>
</evidence>
<evidence type="ECO:0000256" key="2">
    <source>
        <dbReference type="ARBA" id="ARBA00022980"/>
    </source>
</evidence>
<keyword evidence="3" id="KW-0687">Ribonucleoprotein</keyword>
<dbReference type="InterPro" id="IPR001148">
    <property type="entry name" value="CA_dom"/>
</dbReference>
<dbReference type="InterPro" id="IPR013025">
    <property type="entry name" value="Ribosomal_uL23-like"/>
</dbReference>
<reference evidence="6" key="2">
    <citation type="journal article" date="2013" name="Nat. Commun.">
        <title>Genome of the Chinese tree shrew.</title>
        <authorList>
            <person name="Fan Y."/>
            <person name="Huang Z.Y."/>
            <person name="Cao C.C."/>
            <person name="Chen C.S."/>
            <person name="Chen Y.X."/>
            <person name="Fan D.D."/>
            <person name="He J."/>
            <person name="Hou H.L."/>
            <person name="Hu L."/>
            <person name="Hu X.T."/>
            <person name="Jiang X.T."/>
            <person name="Lai R."/>
            <person name="Lang Y.S."/>
            <person name="Liang B."/>
            <person name="Liao S.G."/>
            <person name="Mu D."/>
            <person name="Ma Y.Y."/>
            <person name="Niu Y.Y."/>
            <person name="Sun X.Q."/>
            <person name="Xia J.Q."/>
            <person name="Xiao J."/>
            <person name="Xiong Z.Q."/>
            <person name="Xu L."/>
            <person name="Yang L."/>
            <person name="Zhang Y."/>
            <person name="Zhao W."/>
            <person name="Zhao X.D."/>
            <person name="Zheng Y.T."/>
            <person name="Zhou J.M."/>
            <person name="Zhu Y.B."/>
            <person name="Zhang G.J."/>
            <person name="Wang J."/>
            <person name="Yao Y.G."/>
        </authorList>
    </citation>
    <scope>NUCLEOTIDE SEQUENCE [LARGE SCALE GENOMIC DNA]</scope>
</reference>
<dbReference type="InterPro" id="IPR012677">
    <property type="entry name" value="Nucleotide-bd_a/b_plait_sf"/>
</dbReference>
<reference evidence="6" key="1">
    <citation type="submission" date="2012-07" db="EMBL/GenBank/DDBJ databases">
        <title>Genome of the Chinese tree shrew, a rising model animal genetically related to primates.</title>
        <authorList>
            <person name="Zhang G."/>
            <person name="Fan Y."/>
            <person name="Yao Y."/>
            <person name="Huang Z."/>
        </authorList>
    </citation>
    <scope>NUCLEOTIDE SEQUENCE [LARGE SCALE GENOMIC DNA]</scope>
</reference>
<dbReference type="Pfam" id="PF00194">
    <property type="entry name" value="Carb_anhydrase"/>
    <property type="match status" value="1"/>
</dbReference>
<dbReference type="EMBL" id="KB321027">
    <property type="protein sequence ID" value="ELW48717.1"/>
    <property type="molecule type" value="Genomic_DNA"/>
</dbReference>
<dbReference type="FunFam" id="3.30.70.330:FF:000082">
    <property type="entry name" value="60S ribosomal protein L23a"/>
    <property type="match status" value="1"/>
</dbReference>
<dbReference type="InterPro" id="IPR036398">
    <property type="entry name" value="CA_dom_sf"/>
</dbReference>
<protein>
    <submittedName>
        <fullName evidence="5">60S ribosomal protein L23a</fullName>
    </submittedName>
</protein>
<keyword evidence="6" id="KW-1185">Reference proteome</keyword>